<reference evidence="1 2" key="1">
    <citation type="journal article" date="2018" name="Mol. Genet. Genomics">
        <title>The red deer Cervus elaphus genome CerEla1.0: sequencing, annotating, genes, and chromosomes.</title>
        <authorList>
            <person name="Bana N.A."/>
            <person name="Nyiri A."/>
            <person name="Nagy J."/>
            <person name="Frank K."/>
            <person name="Nagy T."/>
            <person name="Steger V."/>
            <person name="Schiller M."/>
            <person name="Lakatos P."/>
            <person name="Sugar L."/>
            <person name="Horn P."/>
            <person name="Barta E."/>
            <person name="Orosz L."/>
        </authorList>
    </citation>
    <scope>NUCLEOTIDE SEQUENCE [LARGE SCALE GENOMIC DNA]</scope>
    <source>
        <strain evidence="1">Hungarian</strain>
    </source>
</reference>
<dbReference type="EMBL" id="MKHE01000025">
    <property type="protein sequence ID" value="OWK02291.1"/>
    <property type="molecule type" value="Genomic_DNA"/>
</dbReference>
<sequence length="88" mass="10054">DTNHPELLQHKADYSLAQELQNIQAVHISWLTLTLPDQPEAPPNYEDVAWEEEFSRHTSYLQPPVRGSQAILRLSSLRNQISDSASLF</sequence>
<dbReference type="AlphaFoldDB" id="A0A212C8I0"/>
<organism evidence="1 2">
    <name type="scientific">Cervus elaphus hippelaphus</name>
    <name type="common">European red deer</name>
    <dbReference type="NCBI Taxonomy" id="46360"/>
    <lineage>
        <taxon>Eukaryota</taxon>
        <taxon>Metazoa</taxon>
        <taxon>Chordata</taxon>
        <taxon>Craniata</taxon>
        <taxon>Vertebrata</taxon>
        <taxon>Euteleostomi</taxon>
        <taxon>Mammalia</taxon>
        <taxon>Eutheria</taxon>
        <taxon>Laurasiatheria</taxon>
        <taxon>Artiodactyla</taxon>
        <taxon>Ruminantia</taxon>
        <taxon>Pecora</taxon>
        <taxon>Cervidae</taxon>
        <taxon>Cervinae</taxon>
        <taxon>Cervus</taxon>
    </lineage>
</organism>
<evidence type="ECO:0000313" key="2">
    <source>
        <dbReference type="Proteomes" id="UP000242450"/>
    </source>
</evidence>
<protein>
    <submittedName>
        <fullName evidence="1">Uncharacterized protein</fullName>
    </submittedName>
</protein>
<proteinExistence type="predicted"/>
<feature type="non-terminal residue" evidence="1">
    <location>
        <position position="1"/>
    </location>
</feature>
<gene>
    <name evidence="1" type="ORF">Celaphus_00018021</name>
</gene>
<dbReference type="Proteomes" id="UP000242450">
    <property type="component" value="Chromosome 25"/>
</dbReference>
<accession>A0A212C8I0</accession>
<evidence type="ECO:0000313" key="1">
    <source>
        <dbReference type="EMBL" id="OWK02291.1"/>
    </source>
</evidence>
<keyword evidence="2" id="KW-1185">Reference proteome</keyword>
<comment type="caution">
    <text evidence="1">The sequence shown here is derived from an EMBL/GenBank/DDBJ whole genome shotgun (WGS) entry which is preliminary data.</text>
</comment>
<feature type="non-terminal residue" evidence="1">
    <location>
        <position position="88"/>
    </location>
</feature>
<name>A0A212C8I0_CEREH</name>